<name>A0ABV5J551_9BACT</name>
<dbReference type="InterPro" id="IPR008949">
    <property type="entry name" value="Isoprenoid_synthase_dom_sf"/>
</dbReference>
<keyword evidence="8" id="KW-1185">Reference proteome</keyword>
<keyword evidence="5" id="KW-0460">Magnesium</keyword>
<dbReference type="GO" id="GO:0016740">
    <property type="term" value="F:transferase activity"/>
    <property type="evidence" value="ECO:0007669"/>
    <property type="project" value="UniProtKB-KW"/>
</dbReference>
<dbReference type="SFLD" id="SFLDS00005">
    <property type="entry name" value="Isoprenoid_Synthase_Type_I"/>
    <property type="match status" value="1"/>
</dbReference>
<evidence type="ECO:0000256" key="2">
    <source>
        <dbReference type="ARBA" id="ARBA00006706"/>
    </source>
</evidence>
<dbReference type="SUPFAM" id="SSF48576">
    <property type="entry name" value="Terpenoid synthases"/>
    <property type="match status" value="1"/>
</dbReference>
<dbReference type="RefSeq" id="WP_379945405.1">
    <property type="nucleotide sequence ID" value="NZ_JAUFQT010000001.1"/>
</dbReference>
<gene>
    <name evidence="7" type="ORF">ACFFUR_09075</name>
</gene>
<dbReference type="Pfam" id="PF00348">
    <property type="entry name" value="polyprenyl_synt"/>
    <property type="match status" value="1"/>
</dbReference>
<proteinExistence type="inferred from homology"/>
<dbReference type="PANTHER" id="PTHR12001">
    <property type="entry name" value="GERANYLGERANYL PYROPHOSPHATE SYNTHASE"/>
    <property type="match status" value="1"/>
</dbReference>
<dbReference type="Gene3D" id="1.10.600.10">
    <property type="entry name" value="Farnesyl Diphosphate Synthase"/>
    <property type="match status" value="1"/>
</dbReference>
<evidence type="ECO:0000313" key="8">
    <source>
        <dbReference type="Proteomes" id="UP001589654"/>
    </source>
</evidence>
<sequence>MTMTKTDNTTAIFQSLEKHIQGINYGTSPKELYDPISYIMNLGGKRIRPLLTLLAYGLYREDYEKALTPASAVEVFHNFTLMHDDIMDEAPLRRGKTTVHERWNTNTAILSGDVMLVKAYDLLLDVPGDKLAQCLQLFNQTALDVCEGQQQDMNFETREAVQEVEYLEMIRKKTAILLGFSLQFGAILGGASQEDAQRLFNFGESIGIGFQLKDDLLDVYADQNKFGKQVGGDIISNKKTFLLIKARELATGEDKEKLEEWLEARDFDKEEKVNAVTEIYDKLNIQAITEEKMTSFFDHGFAQLNELEVKNQDNLLALKALAEDLINREK</sequence>
<dbReference type="EC" id="2.5.1.-" evidence="7"/>
<dbReference type="EMBL" id="JBHMEW010000056">
    <property type="protein sequence ID" value="MFB9211958.1"/>
    <property type="molecule type" value="Genomic_DNA"/>
</dbReference>
<dbReference type="Proteomes" id="UP001589654">
    <property type="component" value="Unassembled WGS sequence"/>
</dbReference>
<dbReference type="PANTHER" id="PTHR12001:SF85">
    <property type="entry name" value="SHORT CHAIN ISOPRENYL DIPHOSPHATE SYNTHASE"/>
    <property type="match status" value="1"/>
</dbReference>
<comment type="caution">
    <text evidence="7">The sequence shown here is derived from an EMBL/GenBank/DDBJ whole genome shotgun (WGS) entry which is preliminary data.</text>
</comment>
<evidence type="ECO:0000256" key="6">
    <source>
        <dbReference type="RuleBase" id="RU004466"/>
    </source>
</evidence>
<evidence type="ECO:0000256" key="1">
    <source>
        <dbReference type="ARBA" id="ARBA00001946"/>
    </source>
</evidence>
<evidence type="ECO:0000256" key="5">
    <source>
        <dbReference type="ARBA" id="ARBA00022842"/>
    </source>
</evidence>
<dbReference type="CDD" id="cd00685">
    <property type="entry name" value="Trans_IPPS_HT"/>
    <property type="match status" value="1"/>
</dbReference>
<accession>A0ABV5J551</accession>
<dbReference type="InterPro" id="IPR000092">
    <property type="entry name" value="Polyprenyl_synt"/>
</dbReference>
<dbReference type="SFLD" id="SFLDG01017">
    <property type="entry name" value="Polyprenyl_Transferase_Like"/>
    <property type="match status" value="1"/>
</dbReference>
<evidence type="ECO:0000256" key="4">
    <source>
        <dbReference type="ARBA" id="ARBA00022723"/>
    </source>
</evidence>
<evidence type="ECO:0000256" key="3">
    <source>
        <dbReference type="ARBA" id="ARBA00022679"/>
    </source>
</evidence>
<comment type="similarity">
    <text evidence="2 6">Belongs to the FPP/GGPP synthase family.</text>
</comment>
<dbReference type="PROSITE" id="PS00444">
    <property type="entry name" value="POLYPRENYL_SYNTHASE_2"/>
    <property type="match status" value="1"/>
</dbReference>
<evidence type="ECO:0000313" key="7">
    <source>
        <dbReference type="EMBL" id="MFB9211958.1"/>
    </source>
</evidence>
<organism evidence="7 8">
    <name type="scientific">Echinicola jeungdonensis</name>
    <dbReference type="NCBI Taxonomy" id="709343"/>
    <lineage>
        <taxon>Bacteria</taxon>
        <taxon>Pseudomonadati</taxon>
        <taxon>Bacteroidota</taxon>
        <taxon>Cytophagia</taxon>
        <taxon>Cytophagales</taxon>
        <taxon>Cyclobacteriaceae</taxon>
        <taxon>Echinicola</taxon>
    </lineage>
</organism>
<reference evidence="7 8" key="1">
    <citation type="submission" date="2024-09" db="EMBL/GenBank/DDBJ databases">
        <authorList>
            <person name="Sun Q."/>
            <person name="Mori K."/>
        </authorList>
    </citation>
    <scope>NUCLEOTIDE SEQUENCE [LARGE SCALE GENOMIC DNA]</scope>
    <source>
        <strain evidence="7 8">CECT 7682</strain>
    </source>
</reference>
<keyword evidence="3 6" id="KW-0808">Transferase</keyword>
<comment type="cofactor">
    <cofactor evidence="1">
        <name>Mg(2+)</name>
        <dbReference type="ChEBI" id="CHEBI:18420"/>
    </cofactor>
</comment>
<protein>
    <submittedName>
        <fullName evidence="7">Polyprenyl synthetase family protein</fullName>
        <ecNumber evidence="7">2.5.1.-</ecNumber>
    </submittedName>
</protein>
<dbReference type="InterPro" id="IPR033749">
    <property type="entry name" value="Polyprenyl_synt_CS"/>
</dbReference>
<dbReference type="PROSITE" id="PS00723">
    <property type="entry name" value="POLYPRENYL_SYNTHASE_1"/>
    <property type="match status" value="1"/>
</dbReference>
<keyword evidence="4" id="KW-0479">Metal-binding</keyword>